<protein>
    <submittedName>
        <fullName evidence="2">Uncharacterized protein</fullName>
    </submittedName>
</protein>
<keyword evidence="3" id="KW-1185">Reference proteome</keyword>
<evidence type="ECO:0000313" key="2">
    <source>
        <dbReference type="EMBL" id="KAL1844916.1"/>
    </source>
</evidence>
<feature type="region of interest" description="Disordered" evidence="1">
    <location>
        <begin position="101"/>
        <end position="152"/>
    </location>
</feature>
<organism evidence="2 3">
    <name type="scientific">Phialemonium thermophilum</name>
    <dbReference type="NCBI Taxonomy" id="223376"/>
    <lineage>
        <taxon>Eukaryota</taxon>
        <taxon>Fungi</taxon>
        <taxon>Dikarya</taxon>
        <taxon>Ascomycota</taxon>
        <taxon>Pezizomycotina</taxon>
        <taxon>Sordariomycetes</taxon>
        <taxon>Sordariomycetidae</taxon>
        <taxon>Cephalothecales</taxon>
        <taxon>Cephalothecaceae</taxon>
        <taxon>Phialemonium</taxon>
    </lineage>
</organism>
<evidence type="ECO:0000256" key="1">
    <source>
        <dbReference type="SAM" id="MobiDB-lite"/>
    </source>
</evidence>
<dbReference type="EMBL" id="JAZHXJ010001376">
    <property type="protein sequence ID" value="KAL1844916.1"/>
    <property type="molecule type" value="Genomic_DNA"/>
</dbReference>
<reference evidence="2 3" key="1">
    <citation type="journal article" date="2024" name="Commun. Biol.">
        <title>Comparative genomic analysis of thermophilic fungi reveals convergent evolutionary adaptations and gene losses.</title>
        <authorList>
            <person name="Steindorff A.S."/>
            <person name="Aguilar-Pontes M.V."/>
            <person name="Robinson A.J."/>
            <person name="Andreopoulos B."/>
            <person name="LaButti K."/>
            <person name="Kuo A."/>
            <person name="Mondo S."/>
            <person name="Riley R."/>
            <person name="Otillar R."/>
            <person name="Haridas S."/>
            <person name="Lipzen A."/>
            <person name="Grimwood J."/>
            <person name="Schmutz J."/>
            <person name="Clum A."/>
            <person name="Reid I.D."/>
            <person name="Moisan M.C."/>
            <person name="Butler G."/>
            <person name="Nguyen T.T.M."/>
            <person name="Dewar K."/>
            <person name="Conant G."/>
            <person name="Drula E."/>
            <person name="Henrissat B."/>
            <person name="Hansel C."/>
            <person name="Singer S."/>
            <person name="Hutchinson M.I."/>
            <person name="de Vries R.P."/>
            <person name="Natvig D.O."/>
            <person name="Powell A.J."/>
            <person name="Tsang A."/>
            <person name="Grigoriev I.V."/>
        </authorList>
    </citation>
    <scope>NUCLEOTIDE SEQUENCE [LARGE SCALE GENOMIC DNA]</scope>
    <source>
        <strain evidence="2 3">ATCC 24622</strain>
    </source>
</reference>
<proteinExistence type="predicted"/>
<gene>
    <name evidence="2" type="ORF">VTK73DRAFT_1511</name>
</gene>
<comment type="caution">
    <text evidence="2">The sequence shown here is derived from an EMBL/GenBank/DDBJ whole genome shotgun (WGS) entry which is preliminary data.</text>
</comment>
<evidence type="ECO:0000313" key="3">
    <source>
        <dbReference type="Proteomes" id="UP001586593"/>
    </source>
</evidence>
<feature type="compositionally biased region" description="Basic and acidic residues" evidence="1">
    <location>
        <begin position="116"/>
        <end position="141"/>
    </location>
</feature>
<sequence length="152" mass="16493">MLILVSARHRSSATTLLALHSPTQDARCHGYKEAGPPGITAAGRRMISCVVPPRAVDAVRGTHREGQTGRTALSKSTILSSLSAATENAYFPLLEKRAACQRIPGRTRRSRMPRTSSDKQTSERGEEAKSLRFRSTAEDQCRSSQDATGCSH</sequence>
<name>A0ABR3VTF4_9PEZI</name>
<dbReference type="Proteomes" id="UP001586593">
    <property type="component" value="Unassembled WGS sequence"/>
</dbReference>
<feature type="compositionally biased region" description="Polar residues" evidence="1">
    <location>
        <begin position="142"/>
        <end position="152"/>
    </location>
</feature>
<accession>A0ABR3VTF4</accession>